<evidence type="ECO:0000313" key="1">
    <source>
        <dbReference type="EMBL" id="AXQ68518.1"/>
    </source>
</evidence>
<protein>
    <submittedName>
        <fullName evidence="1">Uncharacterized protein</fullName>
    </submittedName>
</protein>
<dbReference type="Proteomes" id="UP000258997">
    <property type="component" value="Segment"/>
</dbReference>
<proteinExistence type="predicted"/>
<keyword evidence="2" id="KW-1185">Reference proteome</keyword>
<accession>A0A385ECQ0</accession>
<name>A0A385ECQ0_9CAUD</name>
<gene>
    <name evidence="1" type="ORF">CcrBL10_gp314</name>
</gene>
<sequence>MIAAHQRPCMTPGCHYHIHDSPGRIQITIDLPAGVSLKTNQHEVLHLMAEMGVAAALTNDGQVDRVDLTAIRLHQAAFERIEAEDNPGGGA</sequence>
<dbReference type="EMBL" id="MH588544">
    <property type="protein sequence ID" value="AXQ68518.1"/>
    <property type="molecule type" value="Genomic_DNA"/>
</dbReference>
<organism evidence="1 2">
    <name type="scientific">Caulobacter phage CcrBL10</name>
    <dbReference type="NCBI Taxonomy" id="2283269"/>
    <lineage>
        <taxon>Viruses</taxon>
        <taxon>Duplodnaviria</taxon>
        <taxon>Heunggongvirae</taxon>
        <taxon>Uroviricota</taxon>
        <taxon>Caudoviricetes</taxon>
        <taxon>Jeanschmidtviridae</taxon>
        <taxon>Poindextervirus</taxon>
        <taxon>Poindextervirus BL10</taxon>
    </lineage>
</organism>
<reference evidence="1 2" key="1">
    <citation type="submission" date="2018-07" db="EMBL/GenBank/DDBJ databases">
        <title>Giant CbK-like Caulobacter bacteriophages have genetically divergent genomes.</title>
        <authorList>
            <person name="Wilson K.M."/>
            <person name="Ely B."/>
        </authorList>
    </citation>
    <scope>NUCLEOTIDE SEQUENCE [LARGE SCALE GENOMIC DNA]</scope>
</reference>
<evidence type="ECO:0000313" key="2">
    <source>
        <dbReference type="Proteomes" id="UP000258997"/>
    </source>
</evidence>